<dbReference type="EMBL" id="FSRE01000002">
    <property type="protein sequence ID" value="SIN91865.1"/>
    <property type="molecule type" value="Genomic_DNA"/>
</dbReference>
<protein>
    <submittedName>
        <fullName evidence="1">Uncharacterized conserved protein, contains Mth938-like domain</fullName>
    </submittedName>
</protein>
<keyword evidence="2" id="KW-1185">Reference proteome</keyword>
<name>A0A1N6F9A7_9GAMM</name>
<dbReference type="CDD" id="cd05560">
    <property type="entry name" value="Xcc1710_like"/>
    <property type="match status" value="1"/>
</dbReference>
<dbReference type="PANTHER" id="PTHR21192">
    <property type="entry name" value="NUCLEAR PROTEIN E3-3"/>
    <property type="match status" value="1"/>
</dbReference>
<dbReference type="OrthoDB" id="9800373at2"/>
<evidence type="ECO:0000313" key="1">
    <source>
        <dbReference type="EMBL" id="SIN91865.1"/>
    </source>
</evidence>
<dbReference type="Gene3D" id="3.40.1230.10">
    <property type="entry name" value="MTH938-like"/>
    <property type="match status" value="1"/>
</dbReference>
<organism evidence="1 2">
    <name type="scientific">Sulfurivirga caldicuralii</name>
    <dbReference type="NCBI Taxonomy" id="364032"/>
    <lineage>
        <taxon>Bacteria</taxon>
        <taxon>Pseudomonadati</taxon>
        <taxon>Pseudomonadota</taxon>
        <taxon>Gammaproteobacteria</taxon>
        <taxon>Thiotrichales</taxon>
        <taxon>Piscirickettsiaceae</taxon>
        <taxon>Sulfurivirga</taxon>
    </lineage>
</organism>
<dbReference type="SUPFAM" id="SSF64076">
    <property type="entry name" value="MTH938-like"/>
    <property type="match status" value="1"/>
</dbReference>
<dbReference type="Proteomes" id="UP000198461">
    <property type="component" value="Unassembled WGS sequence"/>
</dbReference>
<gene>
    <name evidence="1" type="ORF">SAMN05443662_0978</name>
</gene>
<dbReference type="Pfam" id="PF04430">
    <property type="entry name" value="DUF498"/>
    <property type="match status" value="1"/>
</dbReference>
<dbReference type="InterPro" id="IPR007523">
    <property type="entry name" value="NDUFAF3/AAMDC"/>
</dbReference>
<dbReference type="PANTHER" id="PTHR21192:SF2">
    <property type="entry name" value="NADH DEHYDROGENASE [UBIQUINONE] 1 ALPHA SUBCOMPLEX ASSEMBLY FACTOR 3"/>
    <property type="match status" value="1"/>
</dbReference>
<reference evidence="1 2" key="1">
    <citation type="submission" date="2016-11" db="EMBL/GenBank/DDBJ databases">
        <authorList>
            <person name="Jaros S."/>
            <person name="Januszkiewicz K."/>
            <person name="Wedrychowicz H."/>
        </authorList>
    </citation>
    <scope>NUCLEOTIDE SEQUENCE [LARGE SCALE GENOMIC DNA]</scope>
    <source>
        <strain evidence="1 2">DSM 17737</strain>
    </source>
</reference>
<accession>A0A1N6F9A7</accession>
<sequence>MKFTEHKDRSINSVRRIDADGIWVNDTCLRSSFYMTQKHLCPDWGVSAFSDLSEQDIDALLALKPDVILLGTGEHQQFLPPQLLQRCHAAGVGVEVMDSAAACRTFNVMTTEDRPVLLAVIQSAR</sequence>
<dbReference type="RefSeq" id="WP_074201257.1">
    <property type="nucleotide sequence ID" value="NZ_FSRE01000002.1"/>
</dbReference>
<dbReference type="AlphaFoldDB" id="A0A1N6F9A7"/>
<dbReference type="STRING" id="364032.SAMN05443662_0978"/>
<dbReference type="InterPro" id="IPR036748">
    <property type="entry name" value="MTH938-like_sf"/>
</dbReference>
<proteinExistence type="predicted"/>
<evidence type="ECO:0000313" key="2">
    <source>
        <dbReference type="Proteomes" id="UP000198461"/>
    </source>
</evidence>